<dbReference type="PANTHER" id="PTHR40048">
    <property type="entry name" value="RHAMNOSYL O-METHYLTRANSFERASE"/>
    <property type="match status" value="1"/>
</dbReference>
<evidence type="ECO:0000256" key="2">
    <source>
        <dbReference type="ARBA" id="ARBA00007565"/>
    </source>
</evidence>
<accession>A0A378SP25</accession>
<evidence type="ECO:0000256" key="1">
    <source>
        <dbReference type="ARBA" id="ARBA00003116"/>
    </source>
</evidence>
<dbReference type="EMBL" id="UGQM01000001">
    <property type="protein sequence ID" value="STZ43858.1"/>
    <property type="molecule type" value="Genomic_DNA"/>
</dbReference>
<comment type="similarity">
    <text evidence="2">Belongs to the rhamnosyl O-methyltransferase family.</text>
</comment>
<dbReference type="AlphaFoldDB" id="A0A378SP25"/>
<dbReference type="InterPro" id="IPR054932">
    <property type="entry name" value="RhmsylMtase"/>
</dbReference>
<keyword evidence="7" id="KW-0732">Signal</keyword>
<dbReference type="PANTHER" id="PTHR40048:SF1">
    <property type="entry name" value="RHAMNOSYL O-METHYLTRANSFERASE"/>
    <property type="match status" value="1"/>
</dbReference>
<name>A0A378SP25_9MYCO</name>
<evidence type="ECO:0000313" key="10">
    <source>
        <dbReference type="Proteomes" id="UP000254291"/>
    </source>
</evidence>
<dbReference type="NCBIfam" id="NF045824">
    <property type="entry name" value="RhmsylMtase"/>
    <property type="match status" value="1"/>
</dbReference>
<reference evidence="9 10" key="1">
    <citation type="submission" date="2018-06" db="EMBL/GenBank/DDBJ databases">
        <authorList>
            <consortium name="Pathogen Informatics"/>
            <person name="Doyle S."/>
        </authorList>
    </citation>
    <scope>NUCLEOTIDE SEQUENCE [LARGE SCALE GENOMIC DNA]</scope>
    <source>
        <strain evidence="9 10">NCTC10742</strain>
    </source>
</reference>
<comment type="function">
    <text evidence="1">Catalyzes the O-methylation of the hydroxyl group located on C-2 of the first rhamnosyl residue linked to the phenolic group of glycosylated phenolphthiocerol dimycocerosates (PGL) and p-hydroxybenzoic acid derivatives (p-HBAD).</text>
</comment>
<proteinExistence type="inferred from homology"/>
<organism evidence="9 10">
    <name type="scientific">Mycolicibacterium gilvum</name>
    <dbReference type="NCBI Taxonomy" id="1804"/>
    <lineage>
        <taxon>Bacteria</taxon>
        <taxon>Bacillati</taxon>
        <taxon>Actinomycetota</taxon>
        <taxon>Actinomycetes</taxon>
        <taxon>Mycobacteriales</taxon>
        <taxon>Mycobacteriaceae</taxon>
        <taxon>Mycolicibacterium</taxon>
    </lineage>
</organism>
<dbReference type="GO" id="GO:0071770">
    <property type="term" value="P:DIM/DIP cell wall layer assembly"/>
    <property type="evidence" value="ECO:0007669"/>
    <property type="project" value="TreeGrafter"/>
</dbReference>
<keyword evidence="4" id="KW-0444">Lipid biosynthesis</keyword>
<evidence type="ECO:0000313" key="9">
    <source>
        <dbReference type="EMBL" id="STZ43858.1"/>
    </source>
</evidence>
<dbReference type="GO" id="GO:0008610">
    <property type="term" value="P:lipid biosynthetic process"/>
    <property type="evidence" value="ECO:0007669"/>
    <property type="project" value="InterPro"/>
</dbReference>
<evidence type="ECO:0000256" key="6">
    <source>
        <dbReference type="ARBA" id="ARBA00022679"/>
    </source>
</evidence>
<dbReference type="Pfam" id="PF04989">
    <property type="entry name" value="RMNT_CmcI"/>
    <property type="match status" value="1"/>
</dbReference>
<protein>
    <recommendedName>
        <fullName evidence="3">Rhamnosyl O-methyltransferase</fullName>
    </recommendedName>
</protein>
<gene>
    <name evidence="9" type="ORF">NCTC10742_03088</name>
</gene>
<evidence type="ECO:0000256" key="4">
    <source>
        <dbReference type="ARBA" id="ARBA00022516"/>
    </source>
</evidence>
<evidence type="ECO:0000256" key="5">
    <source>
        <dbReference type="ARBA" id="ARBA00022603"/>
    </source>
</evidence>
<keyword evidence="5 9" id="KW-0489">Methyltransferase</keyword>
<dbReference type="InterPro" id="IPR029063">
    <property type="entry name" value="SAM-dependent_MTases_sf"/>
</dbReference>
<dbReference type="GO" id="GO:0032259">
    <property type="term" value="P:methylation"/>
    <property type="evidence" value="ECO:0007669"/>
    <property type="project" value="UniProtKB-KW"/>
</dbReference>
<dbReference type="Proteomes" id="UP000254291">
    <property type="component" value="Unassembled WGS sequence"/>
</dbReference>
<dbReference type="SUPFAM" id="SSF53335">
    <property type="entry name" value="S-adenosyl-L-methionine-dependent methyltransferases"/>
    <property type="match status" value="1"/>
</dbReference>
<evidence type="ECO:0000256" key="8">
    <source>
        <dbReference type="ARBA" id="ARBA00023098"/>
    </source>
</evidence>
<dbReference type="GO" id="GO:0008168">
    <property type="term" value="F:methyltransferase activity"/>
    <property type="evidence" value="ECO:0007669"/>
    <property type="project" value="UniProtKB-KW"/>
</dbReference>
<dbReference type="InterPro" id="IPR007072">
    <property type="entry name" value="RNMT_CmcI"/>
</dbReference>
<keyword evidence="8" id="KW-0443">Lipid metabolism</keyword>
<evidence type="ECO:0000256" key="7">
    <source>
        <dbReference type="ARBA" id="ARBA00022729"/>
    </source>
</evidence>
<keyword evidence="6 9" id="KW-0808">Transferase</keyword>
<evidence type="ECO:0000256" key="3">
    <source>
        <dbReference type="ARBA" id="ARBA00016626"/>
    </source>
</evidence>
<dbReference type="Gene3D" id="3.40.50.150">
    <property type="entry name" value="Vaccinia Virus protein VP39"/>
    <property type="match status" value="1"/>
</dbReference>
<sequence length="275" mass="31377">MQKEHGDRNLGTLSREDSAPKASFVDRNSVLRIATALYEQRPTPSGLGRRLASGVLAPFLYESTGAEVEEYHKWYYNTNVWKQTTWMGVDCWKSVSDMWNYQEILFDLKPSLFIEFGTAHGGSAMFFADTMRRIGEPFNLLSVDVTHQLLNPIAQRDPDVQFVKSRSTVPAVAEHIRRLQNEIPGKTFAILDSDHSMEHVLAEMKLLRPLLKKGDYLIVEDSMLNGHPNLPGWGPGPYEAIEAYEEEFPNDYTHDVARENKFGFTFAPYGFLIRN</sequence>
<dbReference type="GO" id="GO:0005886">
    <property type="term" value="C:plasma membrane"/>
    <property type="evidence" value="ECO:0007669"/>
    <property type="project" value="TreeGrafter"/>
</dbReference>